<sequence>MARSCVGIAILHTDAIYVCQSGQILNLLGPHDSPMRE</sequence>
<organism evidence="1">
    <name type="scientific">Collimonas fungivorans</name>
    <dbReference type="NCBI Taxonomy" id="158899"/>
    <lineage>
        <taxon>Bacteria</taxon>
        <taxon>Pseudomonadati</taxon>
        <taxon>Pseudomonadota</taxon>
        <taxon>Betaproteobacteria</taxon>
        <taxon>Burkholderiales</taxon>
        <taxon>Oxalobacteraceae</taxon>
        <taxon>Collimonas</taxon>
    </lineage>
</organism>
<dbReference type="PATRIC" id="fig|158899.10.peg.4320"/>
<evidence type="ECO:0000313" key="1">
    <source>
        <dbReference type="EMBL" id="AMO96956.1"/>
    </source>
</evidence>
<accession>A0A127PGL7</accession>
<evidence type="ECO:0000313" key="2">
    <source>
        <dbReference type="Proteomes" id="UP000072421"/>
    </source>
</evidence>
<proteinExistence type="predicted"/>
<reference evidence="1 2" key="1">
    <citation type="submission" date="2015-11" db="EMBL/GenBank/DDBJ databases">
        <title>Exploring the genomic traits of fungus-feeding bacterial genus Collimonas.</title>
        <authorList>
            <person name="Song C."/>
            <person name="Schmidt R."/>
            <person name="de Jager V."/>
            <person name="Krzyzanowska D."/>
            <person name="Jongedijk E."/>
            <person name="Cankar K."/>
            <person name="Beekwilder J."/>
            <person name="van Veen A."/>
            <person name="de Boer W."/>
            <person name="van Veen J.A."/>
            <person name="Garbeva P."/>
        </authorList>
    </citation>
    <scope>NUCLEOTIDE SEQUENCE [LARGE SCALE GENOMIC DNA]</scope>
    <source>
        <strain evidence="1 2">Ter6</strain>
    </source>
</reference>
<protein>
    <submittedName>
        <fullName evidence="1">Uncharacterized protein</fullName>
    </submittedName>
</protein>
<name>A0A127PGL7_9BURK</name>
<dbReference type="AlphaFoldDB" id="A0A127PGL7"/>
<dbReference type="EMBL" id="CP013232">
    <property type="protein sequence ID" value="AMO96956.1"/>
    <property type="molecule type" value="Genomic_DNA"/>
</dbReference>
<gene>
    <name evidence="1" type="ORF">CFter6_4360</name>
</gene>
<dbReference type="Proteomes" id="UP000072421">
    <property type="component" value="Chromosome"/>
</dbReference>